<proteinExistence type="predicted"/>
<comment type="caution">
    <text evidence="2">The sequence shown here is derived from an EMBL/GenBank/DDBJ whole genome shotgun (WGS) entry which is preliminary data.</text>
</comment>
<evidence type="ECO:0000313" key="3">
    <source>
        <dbReference type="Proteomes" id="UP001596015"/>
    </source>
</evidence>
<dbReference type="InterPro" id="IPR010982">
    <property type="entry name" value="Lambda_DNA-bd_dom_sf"/>
</dbReference>
<feature type="domain" description="HTH cro/C1-type" evidence="1">
    <location>
        <begin position="60"/>
        <end position="89"/>
    </location>
</feature>
<keyword evidence="3" id="KW-1185">Reference proteome</keyword>
<name>A0ABV8XFB2_9GAMM</name>
<evidence type="ECO:0000259" key="1">
    <source>
        <dbReference type="PROSITE" id="PS50943"/>
    </source>
</evidence>
<dbReference type="PROSITE" id="PS50943">
    <property type="entry name" value="HTH_CROC1"/>
    <property type="match status" value="1"/>
</dbReference>
<dbReference type="Proteomes" id="UP001596015">
    <property type="component" value="Unassembled WGS sequence"/>
</dbReference>
<dbReference type="RefSeq" id="WP_246894882.1">
    <property type="nucleotide sequence ID" value="NZ_JAKGAK010000009.1"/>
</dbReference>
<reference evidence="3" key="1">
    <citation type="journal article" date="2019" name="Int. J. Syst. Evol. Microbiol.">
        <title>The Global Catalogue of Microorganisms (GCM) 10K type strain sequencing project: providing services to taxonomists for standard genome sequencing and annotation.</title>
        <authorList>
            <consortium name="The Broad Institute Genomics Platform"/>
            <consortium name="The Broad Institute Genome Sequencing Center for Infectious Disease"/>
            <person name="Wu L."/>
            <person name="Ma J."/>
        </authorList>
    </citation>
    <scope>NUCLEOTIDE SEQUENCE [LARGE SCALE GENOMIC DNA]</scope>
    <source>
        <strain evidence="3">CCUG 49679</strain>
    </source>
</reference>
<organism evidence="2 3">
    <name type="scientific">Chromohalobacter beijerinckii</name>
    <dbReference type="NCBI Taxonomy" id="86179"/>
    <lineage>
        <taxon>Bacteria</taxon>
        <taxon>Pseudomonadati</taxon>
        <taxon>Pseudomonadota</taxon>
        <taxon>Gammaproteobacteria</taxon>
        <taxon>Oceanospirillales</taxon>
        <taxon>Halomonadaceae</taxon>
        <taxon>Chromohalobacter</taxon>
    </lineage>
</organism>
<sequence length="158" mass="17683">MVTSHGGETPYCAGMEDAKTQFAQRLREAMQQAGYAPKPAVLEREFNLRNPGRPVTLHGVRRWLRGETLPTQEKLVVLAEWLKVPPAALRFGAPVQHRVNESDHLWEALSYRERETLEAFAGLPPSQRAIAREVIMALAKAGKWERQAGQAEDDSTPS</sequence>
<dbReference type="EMBL" id="JBHSEO010000019">
    <property type="protein sequence ID" value="MFC4415727.1"/>
    <property type="molecule type" value="Genomic_DNA"/>
</dbReference>
<dbReference type="InterPro" id="IPR001387">
    <property type="entry name" value="Cro/C1-type_HTH"/>
</dbReference>
<dbReference type="Gene3D" id="1.10.260.40">
    <property type="entry name" value="lambda repressor-like DNA-binding domains"/>
    <property type="match status" value="1"/>
</dbReference>
<accession>A0ABV8XFB2</accession>
<gene>
    <name evidence="2" type="ORF">ACFO0E_04800</name>
</gene>
<protein>
    <submittedName>
        <fullName evidence="2">XRE family transcriptional regulator</fullName>
    </submittedName>
</protein>
<evidence type="ECO:0000313" key="2">
    <source>
        <dbReference type="EMBL" id="MFC4415727.1"/>
    </source>
</evidence>